<dbReference type="SUPFAM" id="SSF55729">
    <property type="entry name" value="Acyl-CoA N-acyltransferases (Nat)"/>
    <property type="match status" value="1"/>
</dbReference>
<dbReference type="AlphaFoldDB" id="A0A1H7D1Z8"/>
<evidence type="ECO:0000313" key="2">
    <source>
        <dbReference type="EMBL" id="SEJ95943.1"/>
    </source>
</evidence>
<proteinExistence type="predicted"/>
<gene>
    <name evidence="2" type="ORF">SAMN05660742_12911</name>
</gene>
<dbReference type="InterPro" id="IPR000182">
    <property type="entry name" value="GNAT_dom"/>
</dbReference>
<evidence type="ECO:0000313" key="3">
    <source>
        <dbReference type="Proteomes" id="UP000199662"/>
    </source>
</evidence>
<sequence>MDTKFFKVSEIRPEQVKEYLVSIFGVKIQDKVYNQLKDLVNDYPGFDYWFNNIVYPDVIRANGNREILFSFAGENNKVVSSIAILKKTETEKKICTFRINEECRSQGLGEALLKACMVYLETDKPIITISDLRMDMFQKLLQKYNFKEMQKLPNYYQDGSIEHVYNGELGSKVSYK</sequence>
<accession>A0A1H7D1Z8</accession>
<dbReference type="RefSeq" id="WP_091835740.1">
    <property type="nucleotide sequence ID" value="NZ_FNZK01000029.1"/>
</dbReference>
<dbReference type="GO" id="GO:0016747">
    <property type="term" value="F:acyltransferase activity, transferring groups other than amino-acyl groups"/>
    <property type="evidence" value="ECO:0007669"/>
    <property type="project" value="InterPro"/>
</dbReference>
<keyword evidence="3" id="KW-1185">Reference proteome</keyword>
<organism evidence="2 3">
    <name type="scientific">Propionispira arboris</name>
    <dbReference type="NCBI Taxonomy" id="84035"/>
    <lineage>
        <taxon>Bacteria</taxon>
        <taxon>Bacillati</taxon>
        <taxon>Bacillota</taxon>
        <taxon>Negativicutes</taxon>
        <taxon>Selenomonadales</taxon>
        <taxon>Selenomonadaceae</taxon>
        <taxon>Propionispira</taxon>
    </lineage>
</organism>
<reference evidence="2 3" key="1">
    <citation type="submission" date="2016-10" db="EMBL/GenBank/DDBJ databases">
        <authorList>
            <person name="de Groot N.N."/>
        </authorList>
    </citation>
    <scope>NUCLEOTIDE SEQUENCE [LARGE SCALE GENOMIC DNA]</scope>
    <source>
        <strain evidence="2 3">DSM 2179</strain>
    </source>
</reference>
<dbReference type="STRING" id="84035.SAMN05660742_12911"/>
<dbReference type="PROSITE" id="PS51186">
    <property type="entry name" value="GNAT"/>
    <property type="match status" value="1"/>
</dbReference>
<name>A0A1H7D1Z8_9FIRM</name>
<dbReference type="Pfam" id="PF13673">
    <property type="entry name" value="Acetyltransf_10"/>
    <property type="match status" value="1"/>
</dbReference>
<dbReference type="InterPro" id="IPR016181">
    <property type="entry name" value="Acyl_CoA_acyltransferase"/>
</dbReference>
<protein>
    <recommendedName>
        <fullName evidence="1">N-acetyltransferase domain-containing protein</fullName>
    </recommendedName>
</protein>
<dbReference type="Gene3D" id="3.40.630.30">
    <property type="match status" value="1"/>
</dbReference>
<dbReference type="EMBL" id="FNZK01000029">
    <property type="protein sequence ID" value="SEJ95943.1"/>
    <property type="molecule type" value="Genomic_DNA"/>
</dbReference>
<dbReference type="Proteomes" id="UP000199662">
    <property type="component" value="Unassembled WGS sequence"/>
</dbReference>
<evidence type="ECO:0000259" key="1">
    <source>
        <dbReference type="PROSITE" id="PS51186"/>
    </source>
</evidence>
<feature type="domain" description="N-acetyltransferase" evidence="1">
    <location>
        <begin position="26"/>
        <end position="168"/>
    </location>
</feature>